<evidence type="ECO:0000313" key="3">
    <source>
        <dbReference type="Proteomes" id="UP000287166"/>
    </source>
</evidence>
<reference evidence="2 3" key="1">
    <citation type="journal article" date="2018" name="Sci. Rep.">
        <title>Genome sequence of the cauliflower mushroom Sparassis crispa (Hanabiratake) and its association with beneficial usage.</title>
        <authorList>
            <person name="Kiyama R."/>
            <person name="Furutani Y."/>
            <person name="Kawaguchi K."/>
            <person name="Nakanishi T."/>
        </authorList>
    </citation>
    <scope>NUCLEOTIDE SEQUENCE [LARGE SCALE GENOMIC DNA]</scope>
</reference>
<keyword evidence="3" id="KW-1185">Reference proteome</keyword>
<proteinExistence type="predicted"/>
<organism evidence="2 3">
    <name type="scientific">Sparassis crispa</name>
    <dbReference type="NCBI Taxonomy" id="139825"/>
    <lineage>
        <taxon>Eukaryota</taxon>
        <taxon>Fungi</taxon>
        <taxon>Dikarya</taxon>
        <taxon>Basidiomycota</taxon>
        <taxon>Agaricomycotina</taxon>
        <taxon>Agaricomycetes</taxon>
        <taxon>Polyporales</taxon>
        <taxon>Sparassidaceae</taxon>
        <taxon>Sparassis</taxon>
    </lineage>
</organism>
<dbReference type="EMBL" id="BFAD01000011">
    <property type="protein sequence ID" value="GBE87772.1"/>
    <property type="molecule type" value="Genomic_DNA"/>
</dbReference>
<name>A0A401H047_9APHY</name>
<evidence type="ECO:0000313" key="2">
    <source>
        <dbReference type="EMBL" id="GBE87772.1"/>
    </source>
</evidence>
<protein>
    <submittedName>
        <fullName evidence="2">Uncharacterized protein</fullName>
    </submittedName>
</protein>
<sequence>MARASTIPTTPSPSAKKDKKDKKGESTKKPKVSKMALSATWFAACSKENVDSGLFSYNQKRELSKKFSEQEVLVAFPTQPGASFQPQDLAQLDALVAQYFKGRFLAKEVGMELEGAFYLLPPGKIPVNPREVHLEERISIPFHWAHVSAHEVFPHPEREGKLASTWWILPLGSSPDIEGVEGLLDACGSFANYRELIQLREVSGKLTENWLLRLGFAKDKEWVDKYTVSGSEIDLPLVDLFGEIEPVKAIKICLLCNKSWLAGMTHAPKACNTLHKLEKMRAPLGWQPIKVEPEGLVRWIDLVPEVEVQPALKELKGEILTLKKEVVDLKAQINDLVKGKGKEKAKGKVEKPYSKRPRGVEDREEGPSRKKAKVVKAKAIKTESD</sequence>
<feature type="region of interest" description="Disordered" evidence="1">
    <location>
        <begin position="338"/>
        <end position="385"/>
    </location>
</feature>
<dbReference type="InParanoid" id="A0A401H047"/>
<dbReference type="OrthoDB" id="10441954at2759"/>
<feature type="compositionally biased region" description="Basic residues" evidence="1">
    <location>
        <begin position="369"/>
        <end position="379"/>
    </location>
</feature>
<dbReference type="Proteomes" id="UP000287166">
    <property type="component" value="Unassembled WGS sequence"/>
</dbReference>
<gene>
    <name evidence="2" type="ORF">SCP_1104510</name>
</gene>
<dbReference type="GeneID" id="38784689"/>
<feature type="compositionally biased region" description="Basic and acidic residues" evidence="1">
    <location>
        <begin position="338"/>
        <end position="368"/>
    </location>
</feature>
<feature type="compositionally biased region" description="Basic and acidic residues" evidence="1">
    <location>
        <begin position="15"/>
        <end position="28"/>
    </location>
</feature>
<accession>A0A401H047</accession>
<dbReference type="AlphaFoldDB" id="A0A401H047"/>
<dbReference type="RefSeq" id="XP_027618685.1">
    <property type="nucleotide sequence ID" value="XM_027762884.1"/>
</dbReference>
<feature type="region of interest" description="Disordered" evidence="1">
    <location>
        <begin position="1"/>
        <end position="31"/>
    </location>
</feature>
<comment type="caution">
    <text evidence="2">The sequence shown here is derived from an EMBL/GenBank/DDBJ whole genome shotgun (WGS) entry which is preliminary data.</text>
</comment>
<evidence type="ECO:0000256" key="1">
    <source>
        <dbReference type="SAM" id="MobiDB-lite"/>
    </source>
</evidence>